<dbReference type="GO" id="GO:0009307">
    <property type="term" value="P:DNA restriction-modification system"/>
    <property type="evidence" value="ECO:0007669"/>
    <property type="project" value="InterPro"/>
</dbReference>
<feature type="domain" description="Restriction endonuclease type IV Mrr" evidence="3">
    <location>
        <begin position="356"/>
        <end position="469"/>
    </location>
</feature>
<evidence type="ECO:0000313" key="4">
    <source>
        <dbReference type="EMBL" id="ELY56703.1"/>
    </source>
</evidence>
<dbReference type="GO" id="GO:0004519">
    <property type="term" value="F:endonuclease activity"/>
    <property type="evidence" value="ECO:0007669"/>
    <property type="project" value="InterPro"/>
</dbReference>
<evidence type="ECO:0000259" key="3">
    <source>
        <dbReference type="Pfam" id="PF04471"/>
    </source>
</evidence>
<sequence>MIGPLLDGRAADVGRVLEITIGCSVTSLVAVYCVQRPTKPLIDELLEREHTVETRQRRRKWLAISCAVVANPLGISLLIVGPPDGVLPPTAVTAITWVAVWLALVYYLLLPFAMVNPTGSRDPSEDERTRIERCYARFDREPGTVVVYGNAPFSFDVLEAGHGSSRFLWLRESFVDDATDDELTVALGHAAERNRQRFWRYTASGVMLGLVGGGLLFHFAIFETERVWIEGDPSVLWILAFPLLAGVLFAGARRCVYRSDTFVRRHLEPETVRRTYLTRPWAIKYYALESLPPSLDYLSPEPSLERRLDRFEGSRESSEPNRPVDDTSSASAPTSSPSGPSGRPTEQPADHRLFFESMDARTFTNFVADLRSAWDWECEVVADDADSPADIVAIDPSTAERVLIRTLHRSDGGPVSRTELEDIEPLLERTRTGSADSVLVVTNGQFADDVRDRAETLTLVDGAAVLELLERADDEIALADYASTA</sequence>
<feature type="transmembrane region" description="Helical" evidence="2">
    <location>
        <begin position="201"/>
        <end position="222"/>
    </location>
</feature>
<organism evidence="4 5">
    <name type="scientific">Natronolimnohabitans innermongolicus JCM 12255</name>
    <dbReference type="NCBI Taxonomy" id="1227499"/>
    <lineage>
        <taxon>Archaea</taxon>
        <taxon>Methanobacteriati</taxon>
        <taxon>Methanobacteriota</taxon>
        <taxon>Stenosarchaea group</taxon>
        <taxon>Halobacteria</taxon>
        <taxon>Halobacteriales</taxon>
        <taxon>Natrialbaceae</taxon>
        <taxon>Natronolimnohabitans</taxon>
    </lineage>
</organism>
<dbReference type="GO" id="GO:0003677">
    <property type="term" value="F:DNA binding"/>
    <property type="evidence" value="ECO:0007669"/>
    <property type="project" value="InterPro"/>
</dbReference>
<dbReference type="Gene3D" id="3.40.1350.10">
    <property type="match status" value="1"/>
</dbReference>
<evidence type="ECO:0000256" key="2">
    <source>
        <dbReference type="SAM" id="Phobius"/>
    </source>
</evidence>
<evidence type="ECO:0000256" key="1">
    <source>
        <dbReference type="SAM" id="MobiDB-lite"/>
    </source>
</evidence>
<dbReference type="InterPro" id="IPR011856">
    <property type="entry name" value="tRNA_endonuc-like_dom_sf"/>
</dbReference>
<comment type="caution">
    <text evidence="4">The sequence shown here is derived from an EMBL/GenBank/DDBJ whole genome shotgun (WGS) entry which is preliminary data.</text>
</comment>
<dbReference type="eggNOG" id="arCOG01334">
    <property type="taxonomic scope" value="Archaea"/>
</dbReference>
<dbReference type="STRING" id="1227499.C493_10025"/>
<accession>L9X7U6</accession>
<proteinExistence type="predicted"/>
<keyword evidence="2" id="KW-0472">Membrane</keyword>
<evidence type="ECO:0000313" key="5">
    <source>
        <dbReference type="Proteomes" id="UP000011602"/>
    </source>
</evidence>
<dbReference type="AlphaFoldDB" id="L9X7U6"/>
<dbReference type="Pfam" id="PF04471">
    <property type="entry name" value="Mrr_cat"/>
    <property type="match status" value="1"/>
</dbReference>
<feature type="transmembrane region" description="Helical" evidence="2">
    <location>
        <begin position="61"/>
        <end position="80"/>
    </location>
</feature>
<keyword evidence="2" id="KW-0812">Transmembrane</keyword>
<gene>
    <name evidence="4" type="ORF">C493_10025</name>
</gene>
<name>L9X7U6_9EURY</name>
<feature type="compositionally biased region" description="Low complexity" evidence="1">
    <location>
        <begin position="327"/>
        <end position="342"/>
    </location>
</feature>
<keyword evidence="2" id="KW-1133">Transmembrane helix</keyword>
<feature type="transmembrane region" description="Helical" evidence="2">
    <location>
        <begin position="86"/>
        <end position="109"/>
    </location>
</feature>
<feature type="region of interest" description="Disordered" evidence="1">
    <location>
        <begin position="309"/>
        <end position="348"/>
    </location>
</feature>
<feature type="compositionally biased region" description="Basic and acidic residues" evidence="1">
    <location>
        <begin position="309"/>
        <end position="325"/>
    </location>
</feature>
<protein>
    <recommendedName>
        <fullName evidence="3">Restriction endonuclease type IV Mrr domain-containing protein</fullName>
    </recommendedName>
</protein>
<dbReference type="InterPro" id="IPR007560">
    <property type="entry name" value="Restrct_endonuc_IV_Mrr"/>
</dbReference>
<reference evidence="4 5" key="1">
    <citation type="journal article" date="2014" name="PLoS Genet.">
        <title>Phylogenetically driven sequencing of extremely halophilic archaea reveals strategies for static and dynamic osmo-response.</title>
        <authorList>
            <person name="Becker E.A."/>
            <person name="Seitzer P.M."/>
            <person name="Tritt A."/>
            <person name="Larsen D."/>
            <person name="Krusor M."/>
            <person name="Yao A.I."/>
            <person name="Wu D."/>
            <person name="Madern D."/>
            <person name="Eisen J.A."/>
            <person name="Darling A.E."/>
            <person name="Facciotti M.T."/>
        </authorList>
    </citation>
    <scope>NUCLEOTIDE SEQUENCE [LARGE SCALE GENOMIC DNA]</scope>
    <source>
        <strain evidence="4 5">JCM 12255</strain>
    </source>
</reference>
<dbReference type="Proteomes" id="UP000011602">
    <property type="component" value="Unassembled WGS sequence"/>
</dbReference>
<keyword evidence="5" id="KW-1185">Reference proteome</keyword>
<dbReference type="EMBL" id="AOHZ01000044">
    <property type="protein sequence ID" value="ELY56703.1"/>
    <property type="molecule type" value="Genomic_DNA"/>
</dbReference>
<feature type="transmembrane region" description="Helical" evidence="2">
    <location>
        <begin position="234"/>
        <end position="256"/>
    </location>
</feature>